<comment type="caution">
    <text evidence="1">The sequence shown here is derived from an EMBL/GenBank/DDBJ whole genome shotgun (WGS) entry which is preliminary data.</text>
</comment>
<accession>C0XHD0</accession>
<dbReference type="Proteomes" id="UP000003752">
    <property type="component" value="Unassembled WGS sequence"/>
</dbReference>
<organism evidence="1 2">
    <name type="scientific">Lentilactobacillus hilgardii (strain ATCC 8290 / DSM 20176 / CCUG 30140 / JCM 1155 / KCTC 3500 / NBRC 15886 / NCIMB 8040 / NRRL B-1843 / 9)</name>
    <dbReference type="NCBI Taxonomy" id="1423757"/>
    <lineage>
        <taxon>Bacteria</taxon>
        <taxon>Bacillati</taxon>
        <taxon>Bacillota</taxon>
        <taxon>Bacilli</taxon>
        <taxon>Lactobacillales</taxon>
        <taxon>Lactobacillaceae</taxon>
        <taxon>Lentilactobacillus</taxon>
    </lineage>
</organism>
<dbReference type="EMBL" id="ACGP01000097">
    <property type="protein sequence ID" value="EEI25202.1"/>
    <property type="molecule type" value="Genomic_DNA"/>
</dbReference>
<dbReference type="HOGENOM" id="CLU_3201209_0_0_9"/>
<reference evidence="1 2" key="1">
    <citation type="submission" date="2009-01" db="EMBL/GenBank/DDBJ databases">
        <authorList>
            <person name="Qin X."/>
            <person name="Bachman B."/>
            <person name="Battles P."/>
            <person name="Bell A."/>
            <person name="Bess C."/>
            <person name="Bickham C."/>
            <person name="Chaboub L."/>
            <person name="Chen D."/>
            <person name="Coyle M."/>
            <person name="Deiros D.R."/>
            <person name="Dinh H."/>
            <person name="Forbes L."/>
            <person name="Fowler G."/>
            <person name="Francisco L."/>
            <person name="Fu Q."/>
            <person name="Gubbala S."/>
            <person name="Hale W."/>
            <person name="Han Y."/>
            <person name="Hemphill L."/>
            <person name="Highlander S.K."/>
            <person name="Hirani K."/>
            <person name="Hogues M."/>
            <person name="Jackson L."/>
            <person name="Jakkamsetti A."/>
            <person name="Javaid M."/>
            <person name="Jiang H."/>
            <person name="Korchina V."/>
            <person name="Kovar C."/>
            <person name="Lara F."/>
            <person name="Lee S."/>
            <person name="Mata R."/>
            <person name="Mathew T."/>
            <person name="Moen C."/>
            <person name="Morales K."/>
            <person name="Munidasa M."/>
            <person name="Nazareth L."/>
            <person name="Ngo R."/>
            <person name="Nguyen L."/>
            <person name="Okwuonu G."/>
            <person name="Ongeri F."/>
            <person name="Patil S."/>
            <person name="Petrosino J."/>
            <person name="Pham C."/>
            <person name="Pham P."/>
            <person name="Pu L.-L."/>
            <person name="Puazo M."/>
            <person name="Raj R."/>
            <person name="Reid J."/>
            <person name="Rouhana J."/>
            <person name="Saada N."/>
            <person name="Shang Y."/>
            <person name="Simmons D."/>
            <person name="Thornton R."/>
            <person name="Warren J."/>
            <person name="Weissenberger G."/>
            <person name="Zhang J."/>
            <person name="Zhang L."/>
            <person name="Zhou C."/>
            <person name="Zhu D."/>
            <person name="Muzny D."/>
            <person name="Worley K."/>
            <person name="Gibbs R."/>
        </authorList>
    </citation>
    <scope>NUCLEOTIDE SEQUENCE [LARGE SCALE GENOMIC DNA]</scope>
    <source>
        <strain evidence="2">ATCC 8290 / DSM 20176 / CCUG 30140 / JCM 1155 / KCTC 3500 / NBRC 15886 / NCIMB 8040 / NRRL B-1843 / 9</strain>
    </source>
</reference>
<name>C0XHD0_LENH9</name>
<gene>
    <name evidence="1" type="ORF">HMPREF0519_0570</name>
</gene>
<evidence type="ECO:0000313" key="2">
    <source>
        <dbReference type="Proteomes" id="UP000003752"/>
    </source>
</evidence>
<protein>
    <submittedName>
        <fullName evidence="1">Uncharacterized protein</fullName>
    </submittedName>
</protein>
<evidence type="ECO:0000313" key="1">
    <source>
        <dbReference type="EMBL" id="EEI25202.1"/>
    </source>
</evidence>
<proteinExistence type="predicted"/>
<keyword evidence="2" id="KW-1185">Reference proteome</keyword>
<dbReference type="AlphaFoldDB" id="C0XHD0"/>
<sequence>MLLGIDHFKKGKWVGRILVELAKQLDSCKMLPIVFEGTSYKNDQI</sequence>